<gene>
    <name evidence="2" type="ORF">GNP93_03865</name>
</gene>
<dbReference type="EMBL" id="WNZX01000002">
    <property type="protein sequence ID" value="MUG69811.1"/>
    <property type="molecule type" value="Genomic_DNA"/>
</dbReference>
<keyword evidence="3" id="KW-1185">Reference proteome</keyword>
<accession>A0A7X2Z905</accession>
<dbReference type="RefSeq" id="WP_127606014.1">
    <property type="nucleotide sequence ID" value="NZ_JARTHJ010000054.1"/>
</dbReference>
<keyword evidence="1" id="KW-0812">Transmembrane</keyword>
<dbReference type="Proteomes" id="UP000450917">
    <property type="component" value="Unassembled WGS sequence"/>
</dbReference>
<evidence type="ECO:0000313" key="3">
    <source>
        <dbReference type="Proteomes" id="UP000450917"/>
    </source>
</evidence>
<comment type="caution">
    <text evidence="2">The sequence shown here is derived from an EMBL/GenBank/DDBJ whole genome shotgun (WGS) entry which is preliminary data.</text>
</comment>
<feature type="transmembrane region" description="Helical" evidence="1">
    <location>
        <begin position="31"/>
        <end position="50"/>
    </location>
</feature>
<protein>
    <submittedName>
        <fullName evidence="2">Uncharacterized protein</fullName>
    </submittedName>
</protein>
<dbReference type="AlphaFoldDB" id="A0A7X2Z905"/>
<reference evidence="2 3" key="1">
    <citation type="submission" date="2019-11" db="EMBL/GenBank/DDBJ databases">
        <title>Draft genome sequences of five Paenibacillus species of dairy origin.</title>
        <authorList>
            <person name="Olajide A.M."/>
            <person name="Chen S."/>
            <person name="Lapointe G."/>
        </authorList>
    </citation>
    <scope>NUCLEOTIDE SEQUENCE [LARGE SCALE GENOMIC DNA]</scope>
    <source>
        <strain evidence="2 3">2CS3</strain>
    </source>
</reference>
<keyword evidence="1" id="KW-0472">Membrane</keyword>
<sequence>MLAVIGVLAAGALIFLWEGRSLFKQKMKKEMIIFSSVLLLAVILYIGVVLDLPIPSPTKAIGTLLEPIVKPIVLWTEGEDFHDG</sequence>
<organism evidence="2 3">
    <name type="scientific">Paenibacillus validus</name>
    <dbReference type="NCBI Taxonomy" id="44253"/>
    <lineage>
        <taxon>Bacteria</taxon>
        <taxon>Bacillati</taxon>
        <taxon>Bacillota</taxon>
        <taxon>Bacilli</taxon>
        <taxon>Bacillales</taxon>
        <taxon>Paenibacillaceae</taxon>
        <taxon>Paenibacillus</taxon>
    </lineage>
</organism>
<proteinExistence type="predicted"/>
<name>A0A7X2Z905_9BACL</name>
<keyword evidence="1" id="KW-1133">Transmembrane helix</keyword>
<evidence type="ECO:0000313" key="2">
    <source>
        <dbReference type="EMBL" id="MUG69811.1"/>
    </source>
</evidence>
<evidence type="ECO:0000256" key="1">
    <source>
        <dbReference type="SAM" id="Phobius"/>
    </source>
</evidence>